<comment type="similarity">
    <text evidence="3">Belongs to the GCKR-like family. MurNAc-6-P etherase subfamily.</text>
</comment>
<dbReference type="EMBL" id="CP036290">
    <property type="protein sequence ID" value="QDU85089.1"/>
    <property type="molecule type" value="Genomic_DNA"/>
</dbReference>
<dbReference type="RefSeq" id="WP_145187798.1">
    <property type="nucleotide sequence ID" value="NZ_CP036290.1"/>
</dbReference>
<dbReference type="GO" id="GO:0016835">
    <property type="term" value="F:carbon-oxygen lyase activity"/>
    <property type="evidence" value="ECO:0007669"/>
    <property type="project" value="UniProtKB-UniRule"/>
</dbReference>
<dbReference type="Pfam" id="PF22645">
    <property type="entry name" value="GKRP_SIS_N"/>
    <property type="match status" value="1"/>
</dbReference>
<dbReference type="UniPathway" id="UPA00342"/>
<dbReference type="Gene3D" id="1.10.8.1080">
    <property type="match status" value="1"/>
</dbReference>
<organism evidence="6 7">
    <name type="scientific">Rohdeia mirabilis</name>
    <dbReference type="NCBI Taxonomy" id="2528008"/>
    <lineage>
        <taxon>Bacteria</taxon>
        <taxon>Pseudomonadati</taxon>
        <taxon>Planctomycetota</taxon>
        <taxon>Planctomycetia</taxon>
        <taxon>Planctomycetia incertae sedis</taxon>
        <taxon>Rohdeia</taxon>
    </lineage>
</organism>
<dbReference type="GO" id="GO:0097173">
    <property type="term" value="P:N-acetylmuramic acid catabolic process"/>
    <property type="evidence" value="ECO:0007669"/>
    <property type="project" value="UniProtKB-UniPathway"/>
</dbReference>
<dbReference type="NCBIfam" id="NF009222">
    <property type="entry name" value="PRK12570.1"/>
    <property type="match status" value="1"/>
</dbReference>
<comment type="pathway">
    <text evidence="3">Amino-sugar metabolism; N-acetylmuramate degradation.</text>
</comment>
<reference evidence="6 7" key="1">
    <citation type="submission" date="2019-02" db="EMBL/GenBank/DDBJ databases">
        <title>Deep-cultivation of Planctomycetes and their phenomic and genomic characterization uncovers novel biology.</title>
        <authorList>
            <person name="Wiegand S."/>
            <person name="Jogler M."/>
            <person name="Boedeker C."/>
            <person name="Pinto D."/>
            <person name="Vollmers J."/>
            <person name="Rivas-Marin E."/>
            <person name="Kohn T."/>
            <person name="Peeters S.H."/>
            <person name="Heuer A."/>
            <person name="Rast P."/>
            <person name="Oberbeckmann S."/>
            <person name="Bunk B."/>
            <person name="Jeske O."/>
            <person name="Meyerdierks A."/>
            <person name="Storesund J.E."/>
            <person name="Kallscheuer N."/>
            <person name="Luecker S."/>
            <person name="Lage O.M."/>
            <person name="Pohl T."/>
            <person name="Merkel B.J."/>
            <person name="Hornburger P."/>
            <person name="Mueller R.-W."/>
            <person name="Bruemmer F."/>
            <person name="Labrenz M."/>
            <person name="Spormann A.M."/>
            <person name="Op den Camp H."/>
            <person name="Overmann J."/>
            <person name="Amann R."/>
            <person name="Jetten M.S.M."/>
            <person name="Mascher T."/>
            <person name="Medema M.H."/>
            <person name="Devos D.P."/>
            <person name="Kaster A.-K."/>
            <person name="Ovreas L."/>
            <person name="Rohde M."/>
            <person name="Galperin M.Y."/>
            <person name="Jogler C."/>
        </authorList>
    </citation>
    <scope>NUCLEOTIDE SEQUENCE [LARGE SCALE GENOMIC DNA]</scope>
    <source>
        <strain evidence="6 7">Pla163</strain>
    </source>
</reference>
<evidence type="ECO:0000256" key="1">
    <source>
        <dbReference type="ARBA" id="ARBA00023239"/>
    </source>
</evidence>
<evidence type="ECO:0000313" key="6">
    <source>
        <dbReference type="EMBL" id="QDU85089.1"/>
    </source>
</evidence>
<dbReference type="GO" id="GO:0046348">
    <property type="term" value="P:amino sugar catabolic process"/>
    <property type="evidence" value="ECO:0007669"/>
    <property type="project" value="InterPro"/>
</dbReference>
<comment type="function">
    <text evidence="3">Specifically catalyzes the cleavage of the D-lactyl ether substituent of MurNAc 6-phosphate, producing GlcNAc 6-phosphate and D-lactate.</text>
</comment>
<dbReference type="OrthoDB" id="9813395at2"/>
<comment type="catalytic activity">
    <reaction evidence="3">
        <text>N-acetyl-D-muramate 6-phosphate + H2O = N-acetyl-D-glucosamine 6-phosphate + (R)-lactate</text>
        <dbReference type="Rhea" id="RHEA:26410"/>
        <dbReference type="ChEBI" id="CHEBI:15377"/>
        <dbReference type="ChEBI" id="CHEBI:16004"/>
        <dbReference type="ChEBI" id="CHEBI:57513"/>
        <dbReference type="ChEBI" id="CHEBI:58722"/>
        <dbReference type="EC" id="4.2.1.126"/>
    </reaction>
</comment>
<evidence type="ECO:0000313" key="7">
    <source>
        <dbReference type="Proteomes" id="UP000319342"/>
    </source>
</evidence>
<dbReference type="PROSITE" id="PS51464">
    <property type="entry name" value="SIS"/>
    <property type="match status" value="1"/>
</dbReference>
<dbReference type="SUPFAM" id="SSF53697">
    <property type="entry name" value="SIS domain"/>
    <property type="match status" value="1"/>
</dbReference>
<feature type="region of interest" description="Disordered" evidence="4">
    <location>
        <begin position="1"/>
        <end position="22"/>
    </location>
</feature>
<dbReference type="PANTHER" id="PTHR10088:SF4">
    <property type="entry name" value="GLUCOKINASE REGULATORY PROTEIN"/>
    <property type="match status" value="1"/>
</dbReference>
<accession>A0A518D0W2</accession>
<dbReference type="InterPro" id="IPR001347">
    <property type="entry name" value="SIS_dom"/>
</dbReference>
<dbReference type="GO" id="GO:0016803">
    <property type="term" value="F:ether hydrolase activity"/>
    <property type="evidence" value="ECO:0007669"/>
    <property type="project" value="TreeGrafter"/>
</dbReference>
<feature type="domain" description="SIS" evidence="5">
    <location>
        <begin position="60"/>
        <end position="225"/>
    </location>
</feature>
<dbReference type="InterPro" id="IPR046348">
    <property type="entry name" value="SIS_dom_sf"/>
</dbReference>
<dbReference type="InterPro" id="IPR005486">
    <property type="entry name" value="Glucokinase_regulatory_CS"/>
</dbReference>
<keyword evidence="1 3" id="KW-0456">Lyase</keyword>
<dbReference type="Proteomes" id="UP000319342">
    <property type="component" value="Chromosome"/>
</dbReference>
<name>A0A518D0W2_9BACT</name>
<dbReference type="EC" id="4.2.1.126" evidence="3"/>
<feature type="active site" description="Proton donor" evidence="3">
    <location>
        <position position="88"/>
    </location>
</feature>
<comment type="subunit">
    <text evidence="3">Homodimer.</text>
</comment>
<proteinExistence type="inferred from homology"/>
<dbReference type="NCBIfam" id="TIGR00274">
    <property type="entry name" value="N-acetylmuramic acid 6-phosphate etherase"/>
    <property type="match status" value="1"/>
</dbReference>
<keyword evidence="2 3" id="KW-0119">Carbohydrate metabolism</keyword>
<gene>
    <name evidence="3 6" type="primary">murQ</name>
    <name evidence="6" type="ORF">Pla163_22140</name>
</gene>
<evidence type="ECO:0000259" key="5">
    <source>
        <dbReference type="PROSITE" id="PS51464"/>
    </source>
</evidence>
<feature type="active site" evidence="3">
    <location>
        <position position="119"/>
    </location>
</feature>
<dbReference type="PROSITE" id="PS01272">
    <property type="entry name" value="GCKR"/>
    <property type="match status" value="1"/>
</dbReference>
<keyword evidence="7" id="KW-1185">Reference proteome</keyword>
<dbReference type="AlphaFoldDB" id="A0A518D0W2"/>
<dbReference type="HAMAP" id="MF_00068">
    <property type="entry name" value="MurQ"/>
    <property type="match status" value="1"/>
</dbReference>
<sequence length="302" mass="30981">MTSFEHEHRTSSTERRDPATRDLHARSVAGILDAFGTADLRAVEAVAEARPALTALIEAAEPGFVRGGRLVYLGAGTSGRLGVLDASEAPPTFDVDEGRVVGLIAGGDAALRRSSEASEDDPNGAQAELDGLALTDDDTVVGIAASGRTPYVLGALAHAKSRAPGAVTGLVCCTEIAAPPPGCDHLVELLTGPEVLTGSTRLKAGTATKLVLNAISTALMVRAGRVHENLMVDVRATNAKLRARAIGIVRELTDLDATAAGDLLERAGGSCKVAVAMHHLGLERDAAVAALARVAGRLGDVL</sequence>
<dbReference type="NCBIfam" id="NF003915">
    <property type="entry name" value="PRK05441.1"/>
    <property type="match status" value="1"/>
</dbReference>
<dbReference type="GO" id="GO:0097367">
    <property type="term" value="F:carbohydrate derivative binding"/>
    <property type="evidence" value="ECO:0007669"/>
    <property type="project" value="InterPro"/>
</dbReference>
<dbReference type="CDD" id="cd05007">
    <property type="entry name" value="SIS_Etherase"/>
    <property type="match status" value="1"/>
</dbReference>
<evidence type="ECO:0000256" key="2">
    <source>
        <dbReference type="ARBA" id="ARBA00023277"/>
    </source>
</evidence>
<evidence type="ECO:0000256" key="4">
    <source>
        <dbReference type="SAM" id="MobiDB-lite"/>
    </source>
</evidence>
<comment type="miscellaneous">
    <text evidence="3">A lyase-type mechanism (elimination/hydration) is suggested for the cleavage of the lactyl ether bond of MurNAc 6-phosphate, with the formation of an alpha,beta-unsaturated aldehyde intermediate with (E)-stereochemistry, followed by the syn addition of water to give product.</text>
</comment>
<evidence type="ECO:0000256" key="3">
    <source>
        <dbReference type="HAMAP-Rule" id="MF_00068"/>
    </source>
</evidence>
<dbReference type="InterPro" id="IPR005488">
    <property type="entry name" value="Etherase_MurQ"/>
</dbReference>
<dbReference type="InterPro" id="IPR040190">
    <property type="entry name" value="MURQ/GCKR"/>
</dbReference>
<dbReference type="Gene3D" id="3.40.50.10490">
    <property type="entry name" value="Glucose-6-phosphate isomerase like protein, domain 1"/>
    <property type="match status" value="2"/>
</dbReference>
<dbReference type="PANTHER" id="PTHR10088">
    <property type="entry name" value="GLUCOKINASE REGULATORY PROTEIN"/>
    <property type="match status" value="1"/>
</dbReference>
<dbReference type="GO" id="GO:0009254">
    <property type="term" value="P:peptidoglycan turnover"/>
    <property type="evidence" value="ECO:0007669"/>
    <property type="project" value="TreeGrafter"/>
</dbReference>
<protein>
    <recommendedName>
        <fullName evidence="3">N-acetylmuramic acid 6-phosphate etherase</fullName>
        <shortName evidence="3">MurNAc-6-P etherase</shortName>
        <ecNumber evidence="3">4.2.1.126</ecNumber>
    </recommendedName>
    <alternativeName>
        <fullName evidence="3">N-acetylmuramic acid 6-phosphate hydrolase</fullName>
    </alternativeName>
    <alternativeName>
        <fullName evidence="3">N-acetylmuramic acid 6-phosphate lyase</fullName>
    </alternativeName>
</protein>